<dbReference type="InterPro" id="IPR001436">
    <property type="entry name" value="Alpha-crystallin/sHSP_animal"/>
</dbReference>
<dbReference type="AlphaFoldDB" id="A0A7R9AAD5"/>
<dbReference type="EMBL" id="LR902393">
    <property type="protein sequence ID" value="CAD7250476.1"/>
    <property type="molecule type" value="Genomic_DNA"/>
</dbReference>
<evidence type="ECO:0000256" key="1">
    <source>
        <dbReference type="ARBA" id="ARBA00023016"/>
    </source>
</evidence>
<dbReference type="Pfam" id="PF00011">
    <property type="entry name" value="HSP20"/>
    <property type="match status" value="1"/>
</dbReference>
<proteinExistence type="inferred from homology"/>
<sequence length="171" mass="19369">MWSRREEIDPFARLFNPRLGVRCPGAVPRLCVLSSAPTRRPDFGRLASEACEIIDDEEKFEVPFATSQSLLNRDGTDTRSSPQVNLDVQHFSPSEIQLKTSGDWVVVEAKHDEKRDEHGWVSRHFQRRYHLPEGVRRENVQSSLSSDGILTAIPLAATNERIVPIAQPPNE</sequence>
<evidence type="ECO:0000256" key="2">
    <source>
        <dbReference type="PROSITE-ProRule" id="PRU00285"/>
    </source>
</evidence>
<comment type="similarity">
    <text evidence="2 3">Belongs to the small heat shock protein (HSP20) family.</text>
</comment>
<accession>A0A7R9AAD5</accession>
<dbReference type="Gene3D" id="2.60.40.790">
    <property type="match status" value="1"/>
</dbReference>
<dbReference type="Proteomes" id="UP000677054">
    <property type="component" value="Unassembled WGS sequence"/>
</dbReference>
<dbReference type="PRINTS" id="PR00299">
    <property type="entry name" value="ACRYSTALLIN"/>
</dbReference>
<dbReference type="SUPFAM" id="SSF49764">
    <property type="entry name" value="HSP20-like chaperones"/>
    <property type="match status" value="1"/>
</dbReference>
<keyword evidence="1" id="KW-0346">Stress response</keyword>
<dbReference type="PANTHER" id="PTHR45640">
    <property type="entry name" value="HEAT SHOCK PROTEIN HSP-12.2-RELATED"/>
    <property type="match status" value="1"/>
</dbReference>
<dbReference type="GO" id="GO:0005737">
    <property type="term" value="C:cytoplasm"/>
    <property type="evidence" value="ECO:0007669"/>
    <property type="project" value="TreeGrafter"/>
</dbReference>
<keyword evidence="6" id="KW-1185">Reference proteome</keyword>
<organism evidence="5">
    <name type="scientific">Darwinula stevensoni</name>
    <dbReference type="NCBI Taxonomy" id="69355"/>
    <lineage>
        <taxon>Eukaryota</taxon>
        <taxon>Metazoa</taxon>
        <taxon>Ecdysozoa</taxon>
        <taxon>Arthropoda</taxon>
        <taxon>Crustacea</taxon>
        <taxon>Oligostraca</taxon>
        <taxon>Ostracoda</taxon>
        <taxon>Podocopa</taxon>
        <taxon>Podocopida</taxon>
        <taxon>Darwinulocopina</taxon>
        <taxon>Darwinuloidea</taxon>
        <taxon>Darwinulidae</taxon>
        <taxon>Darwinula</taxon>
    </lineage>
</organism>
<dbReference type="CDD" id="cd06526">
    <property type="entry name" value="metazoan_ACD"/>
    <property type="match status" value="1"/>
</dbReference>
<protein>
    <recommendedName>
        <fullName evidence="4">SHSP domain-containing protein</fullName>
    </recommendedName>
</protein>
<feature type="domain" description="SHSP" evidence="4">
    <location>
        <begin position="64"/>
        <end position="171"/>
    </location>
</feature>
<evidence type="ECO:0000313" key="5">
    <source>
        <dbReference type="EMBL" id="CAD7250476.1"/>
    </source>
</evidence>
<dbReference type="GO" id="GO:0051082">
    <property type="term" value="F:unfolded protein binding"/>
    <property type="evidence" value="ECO:0007669"/>
    <property type="project" value="TreeGrafter"/>
</dbReference>
<dbReference type="PANTHER" id="PTHR45640:SF13">
    <property type="entry name" value="HEAT SHOCK PROTEIN 22-RELATED"/>
    <property type="match status" value="1"/>
</dbReference>
<gene>
    <name evidence="5" type="ORF">DSTB1V02_LOCUS10249</name>
</gene>
<dbReference type="OrthoDB" id="6416617at2759"/>
<name>A0A7R9AAD5_9CRUS</name>
<reference evidence="5" key="1">
    <citation type="submission" date="2020-11" db="EMBL/GenBank/DDBJ databases">
        <authorList>
            <person name="Tran Van P."/>
        </authorList>
    </citation>
    <scope>NUCLEOTIDE SEQUENCE</scope>
</reference>
<evidence type="ECO:0000313" key="6">
    <source>
        <dbReference type="Proteomes" id="UP000677054"/>
    </source>
</evidence>
<dbReference type="GO" id="GO:0009408">
    <property type="term" value="P:response to heat"/>
    <property type="evidence" value="ECO:0007669"/>
    <property type="project" value="TreeGrafter"/>
</dbReference>
<dbReference type="GO" id="GO:0005634">
    <property type="term" value="C:nucleus"/>
    <property type="evidence" value="ECO:0007669"/>
    <property type="project" value="TreeGrafter"/>
</dbReference>
<evidence type="ECO:0000256" key="3">
    <source>
        <dbReference type="RuleBase" id="RU003616"/>
    </source>
</evidence>
<dbReference type="PROSITE" id="PS01031">
    <property type="entry name" value="SHSP"/>
    <property type="match status" value="1"/>
</dbReference>
<dbReference type="EMBL" id="CAJPEV010002876">
    <property type="protein sequence ID" value="CAG0898312.1"/>
    <property type="molecule type" value="Genomic_DNA"/>
</dbReference>
<dbReference type="GO" id="GO:0042026">
    <property type="term" value="P:protein refolding"/>
    <property type="evidence" value="ECO:0007669"/>
    <property type="project" value="TreeGrafter"/>
</dbReference>
<dbReference type="InterPro" id="IPR002068">
    <property type="entry name" value="A-crystallin/Hsp20_dom"/>
</dbReference>
<dbReference type="InterPro" id="IPR008978">
    <property type="entry name" value="HSP20-like_chaperone"/>
</dbReference>
<evidence type="ECO:0000259" key="4">
    <source>
        <dbReference type="PROSITE" id="PS01031"/>
    </source>
</evidence>